<reference evidence="10" key="2">
    <citation type="submission" date="2025-09" db="UniProtKB">
        <authorList>
            <consortium name="Ensembl"/>
        </authorList>
    </citation>
    <scope>IDENTIFICATION</scope>
</reference>
<comment type="subunit">
    <text evidence="7">Component of the mitochondrial contact site and cristae organizing system (MICOS) complex.</text>
</comment>
<keyword evidence="11" id="KW-1185">Reference proteome</keyword>
<keyword evidence="8" id="KW-0175">Coiled coil</keyword>
<dbReference type="PANTHER" id="PTHR15415:SF7">
    <property type="entry name" value="MICOS COMPLEX SUBUNIT MIC60"/>
    <property type="match status" value="1"/>
</dbReference>
<comment type="similarity">
    <text evidence="1 7">Belongs to the MICOS complex subunit Mic60 family.</text>
</comment>
<evidence type="ECO:0000256" key="6">
    <source>
        <dbReference type="ARBA" id="ARBA00023136"/>
    </source>
</evidence>
<dbReference type="GO" id="GO:0042407">
    <property type="term" value="P:cristae formation"/>
    <property type="evidence" value="ECO:0007669"/>
    <property type="project" value="TreeGrafter"/>
</dbReference>
<evidence type="ECO:0000256" key="5">
    <source>
        <dbReference type="ARBA" id="ARBA00023128"/>
    </source>
</evidence>
<evidence type="ECO:0000256" key="7">
    <source>
        <dbReference type="RuleBase" id="RU363000"/>
    </source>
</evidence>
<evidence type="ECO:0000256" key="2">
    <source>
        <dbReference type="ARBA" id="ARBA00022692"/>
    </source>
</evidence>
<evidence type="ECO:0000256" key="3">
    <source>
        <dbReference type="ARBA" id="ARBA00022792"/>
    </source>
</evidence>
<feature type="coiled-coil region" evidence="8">
    <location>
        <begin position="354"/>
        <end position="429"/>
    </location>
</feature>
<keyword evidence="4" id="KW-1133">Transmembrane helix</keyword>
<evidence type="ECO:0000256" key="8">
    <source>
        <dbReference type="SAM" id="Coils"/>
    </source>
</evidence>
<sequence>MCPLLNSCLFHPLQNSRCGRQSLRPLRLYRGYATPPGESGVSVGKIIGAGVLFVGGGVGGTVLYASYDTQFRESVEKAVPYSDKLFEMALGPAPYSAPMPKKPVPQGPLKISSVAEVMKESKQPAAKPQISKTEAVPPSEEKEGNFTECHVERNAEDIMCDFTNSKALYSLIQLIHFFPALAETLEGALSATARITLQAITAQESAVQAVNAHSQILKEAMDNSEAAGEKKSSQWRTLEEALKDRRRAVDEAADALLKAKEELEKMKGVIENAKKSQIAGAKSHIIAAEENLHHMIVDLDNVVKKVQAAQSEAKIVAQYHELVATAREEFQRELDSITPDVQPGWKGLTGQLSTDDLNSLIAHAHRRIDQLNKELAEQRVREQQHIESALEKQKLEDKKAFEAAVAKALEHHKSEIEIEQEKKVEEVREVMENEMRTQLRRQAAAHTDHLRDVLKIQEQELKVEFEQNLSEKLSEQEMQFRRLTQEQLDNFTLDINTAYARLKGIEQAVESHAVAEEEARKAHQLWLSVEALKYCMKTASGDSPTEPLESAVKAIKASCSDNAFTEALTAALPQESLTRGVYSEEALRARFYTVQKLAKRVAMIDETRNSLYQYFLSYLQSLLVFHPQQMKPPPELSPDDLDTFKLLSYASYCIEHGDLELAAKFVNQLRGESRRVAHDWLTEARMTLETKQIVDILTAYASAVGLGTTQVQ</sequence>
<feature type="region of interest" description="Disordered" evidence="9">
    <location>
        <begin position="122"/>
        <end position="145"/>
    </location>
</feature>
<dbReference type="Pfam" id="PF09731">
    <property type="entry name" value="Mitofilin"/>
    <property type="match status" value="1"/>
</dbReference>
<organism evidence="10 11">
    <name type="scientific">Buteo japonicus</name>
    <dbReference type="NCBI Taxonomy" id="224669"/>
    <lineage>
        <taxon>Eukaryota</taxon>
        <taxon>Metazoa</taxon>
        <taxon>Chordata</taxon>
        <taxon>Craniata</taxon>
        <taxon>Vertebrata</taxon>
        <taxon>Euteleostomi</taxon>
        <taxon>Archelosauria</taxon>
        <taxon>Archosauria</taxon>
        <taxon>Dinosauria</taxon>
        <taxon>Saurischia</taxon>
        <taxon>Theropoda</taxon>
        <taxon>Coelurosauria</taxon>
        <taxon>Aves</taxon>
        <taxon>Neognathae</taxon>
        <taxon>Neoaves</taxon>
        <taxon>Telluraves</taxon>
        <taxon>Accipitrimorphae</taxon>
        <taxon>Accipitriformes</taxon>
        <taxon>Accipitridae</taxon>
        <taxon>Accipitrinae</taxon>
        <taxon>Buteo</taxon>
    </lineage>
</organism>
<name>A0A8B9ZEC1_9AVES</name>
<evidence type="ECO:0000256" key="9">
    <source>
        <dbReference type="SAM" id="MobiDB-lite"/>
    </source>
</evidence>
<feature type="coiled-coil region" evidence="8">
    <location>
        <begin position="238"/>
        <end position="276"/>
    </location>
</feature>
<evidence type="ECO:0000256" key="1">
    <source>
        <dbReference type="ARBA" id="ARBA00010877"/>
    </source>
</evidence>
<dbReference type="AlphaFoldDB" id="A0A8B9ZEC1"/>
<dbReference type="InterPro" id="IPR019133">
    <property type="entry name" value="MIC60"/>
</dbReference>
<keyword evidence="6" id="KW-0472">Membrane</keyword>
<dbReference type="Proteomes" id="UP000694555">
    <property type="component" value="Unplaced"/>
</dbReference>
<dbReference type="Ensembl" id="ENSBJAT00000005201.1">
    <property type="protein sequence ID" value="ENSBJAP00000005057.1"/>
    <property type="gene ID" value="ENSBJAG00000003617.1"/>
</dbReference>
<dbReference type="PANTHER" id="PTHR15415">
    <property type="entry name" value="MITOFILIN"/>
    <property type="match status" value="1"/>
</dbReference>
<evidence type="ECO:0000313" key="10">
    <source>
        <dbReference type="Ensembl" id="ENSBJAP00000005057.1"/>
    </source>
</evidence>
<evidence type="ECO:0000313" key="11">
    <source>
        <dbReference type="Proteomes" id="UP000694555"/>
    </source>
</evidence>
<comment type="function">
    <text evidence="7">Component of the MICOS complex, a large protein complex of the mitochondrial inner membrane that plays crucial roles in the maintenance of crista junctions, inner membrane architecture, and formation of contact sites to the outer membrane.</text>
</comment>
<keyword evidence="2 7" id="KW-0812">Transmembrane</keyword>
<proteinExistence type="inferred from homology"/>
<protein>
    <recommendedName>
        <fullName evidence="7">MICOS complex subunit MIC60</fullName>
    </recommendedName>
    <alternativeName>
        <fullName evidence="7">Mitofilin</fullName>
    </alternativeName>
</protein>
<feature type="coiled-coil region" evidence="8">
    <location>
        <begin position="456"/>
        <end position="486"/>
    </location>
</feature>
<comment type="subcellular location">
    <subcellularLocation>
        <location evidence="7">Mitochondrion inner membrane</location>
        <topology evidence="7">Single-pass membrane protein</topology>
    </subcellularLocation>
</comment>
<keyword evidence="3 7" id="KW-0999">Mitochondrion inner membrane</keyword>
<dbReference type="GO" id="GO:0061617">
    <property type="term" value="C:MICOS complex"/>
    <property type="evidence" value="ECO:0007669"/>
    <property type="project" value="TreeGrafter"/>
</dbReference>
<accession>A0A8B9ZEC1</accession>
<reference evidence="10" key="1">
    <citation type="submission" date="2025-08" db="UniProtKB">
        <authorList>
            <consortium name="Ensembl"/>
        </authorList>
    </citation>
    <scope>IDENTIFICATION</scope>
</reference>
<evidence type="ECO:0000256" key="4">
    <source>
        <dbReference type="ARBA" id="ARBA00022989"/>
    </source>
</evidence>
<keyword evidence="5 7" id="KW-0496">Mitochondrion</keyword>